<feature type="non-terminal residue" evidence="3">
    <location>
        <position position="1"/>
    </location>
</feature>
<dbReference type="OrthoDB" id="365077at2759"/>
<evidence type="ECO:0000259" key="2">
    <source>
        <dbReference type="Pfam" id="PF13716"/>
    </source>
</evidence>
<dbReference type="Gene3D" id="3.40.525.10">
    <property type="entry name" value="CRAL-TRIO lipid binding domain"/>
    <property type="match status" value="1"/>
</dbReference>
<dbReference type="InterPro" id="IPR001251">
    <property type="entry name" value="CRAL-TRIO_dom"/>
</dbReference>
<organism evidence="3 4">
    <name type="scientific">Rhododendron williamsianum</name>
    <dbReference type="NCBI Taxonomy" id="262921"/>
    <lineage>
        <taxon>Eukaryota</taxon>
        <taxon>Viridiplantae</taxon>
        <taxon>Streptophyta</taxon>
        <taxon>Embryophyta</taxon>
        <taxon>Tracheophyta</taxon>
        <taxon>Spermatophyta</taxon>
        <taxon>Magnoliopsida</taxon>
        <taxon>eudicotyledons</taxon>
        <taxon>Gunneridae</taxon>
        <taxon>Pentapetalae</taxon>
        <taxon>asterids</taxon>
        <taxon>Ericales</taxon>
        <taxon>Ericaceae</taxon>
        <taxon>Ericoideae</taxon>
        <taxon>Rhodoreae</taxon>
        <taxon>Rhododendron</taxon>
    </lineage>
</organism>
<feature type="domain" description="CRAL-TRIO" evidence="2">
    <location>
        <begin position="90"/>
        <end position="175"/>
    </location>
</feature>
<comment type="caution">
    <text evidence="3">The sequence shown here is derived from an EMBL/GenBank/DDBJ whole genome shotgun (WGS) entry which is preliminary data.</text>
</comment>
<keyword evidence="4" id="KW-1185">Reference proteome</keyword>
<accession>A0A6A4MIV8</accession>
<dbReference type="PANTHER" id="PTHR48411">
    <property type="entry name" value="OS01G0948300 PROTEIN"/>
    <property type="match status" value="1"/>
</dbReference>
<gene>
    <name evidence="3" type="ORF">C3L33_02182</name>
</gene>
<reference evidence="3 4" key="1">
    <citation type="journal article" date="2019" name="Genome Biol. Evol.">
        <title>The Rhododendron genome and chromosomal organization provide insight into shared whole-genome duplications across the heath family (Ericaceae).</title>
        <authorList>
            <person name="Soza V.L."/>
            <person name="Lindsley D."/>
            <person name="Waalkes A."/>
            <person name="Ramage E."/>
            <person name="Patwardhan R.P."/>
            <person name="Burton J.N."/>
            <person name="Adey A."/>
            <person name="Kumar A."/>
            <person name="Qiu R."/>
            <person name="Shendure J."/>
            <person name="Hall B."/>
        </authorList>
    </citation>
    <scope>NUCLEOTIDE SEQUENCE [LARGE SCALE GENOMIC DNA]</scope>
    <source>
        <strain evidence="3">RSF 1966-606</strain>
    </source>
</reference>
<sequence length="218" mass="25401">MGGSSTSEDFSVFVLASDLGIDARPFLSASDRQTTEDHHQSLPAPADDNWHDCPSDLPADEDFSDLEFLQFFRLENGSDKDGNRIFRIKEDNNPGLTILRWIYEELPSDCKDRLQAVYFIHPGLRSRLVIATLGRFFLTGGLYWKIKYVSRLQYLWEDIRKGEIEIPEFVQNHDDILEDRPLTDYGIEPDPFHLTEMPTYAYSFGRYDERWATREFMS</sequence>
<feature type="region of interest" description="Disordered" evidence="1">
    <location>
        <begin position="30"/>
        <end position="53"/>
    </location>
</feature>
<dbReference type="InterPro" id="IPR036865">
    <property type="entry name" value="CRAL-TRIO_dom_sf"/>
</dbReference>
<proteinExistence type="predicted"/>
<dbReference type="AlphaFoldDB" id="A0A6A4MIV8"/>
<protein>
    <recommendedName>
        <fullName evidence="2">CRAL-TRIO domain-containing protein</fullName>
    </recommendedName>
</protein>
<evidence type="ECO:0000256" key="1">
    <source>
        <dbReference type="SAM" id="MobiDB-lite"/>
    </source>
</evidence>
<evidence type="ECO:0000313" key="4">
    <source>
        <dbReference type="Proteomes" id="UP000428333"/>
    </source>
</evidence>
<evidence type="ECO:0000313" key="3">
    <source>
        <dbReference type="EMBL" id="KAE9465917.1"/>
    </source>
</evidence>
<dbReference type="Proteomes" id="UP000428333">
    <property type="component" value="Linkage Group LG02"/>
</dbReference>
<dbReference type="EMBL" id="QEFC01000215">
    <property type="protein sequence ID" value="KAE9465917.1"/>
    <property type="molecule type" value="Genomic_DNA"/>
</dbReference>
<dbReference type="Pfam" id="PF13716">
    <property type="entry name" value="CRAL_TRIO_2"/>
    <property type="match status" value="1"/>
</dbReference>
<name>A0A6A4MIV8_9ERIC</name>
<dbReference type="PANTHER" id="PTHR48411:SF1">
    <property type="entry name" value="OS01G0948300 PROTEIN"/>
    <property type="match status" value="1"/>
</dbReference>